<dbReference type="Proteomes" id="UP000649573">
    <property type="component" value="Unassembled WGS sequence"/>
</dbReference>
<evidence type="ECO:0000313" key="5">
    <source>
        <dbReference type="EMBL" id="GGU60513.1"/>
    </source>
</evidence>
<evidence type="ECO:0000256" key="3">
    <source>
        <dbReference type="RuleBase" id="RU003345"/>
    </source>
</evidence>
<comment type="similarity">
    <text evidence="3">Belongs to the aldehyde dehydrogenase family.</text>
</comment>
<protein>
    <submittedName>
        <fullName evidence="5">Gamma-aminobutyraldehyde dehydrogenase</fullName>
    </submittedName>
</protein>
<dbReference type="EMBL" id="BMRE01000033">
    <property type="protein sequence ID" value="GGU60513.1"/>
    <property type="molecule type" value="Genomic_DNA"/>
</dbReference>
<evidence type="ECO:0000256" key="1">
    <source>
        <dbReference type="ARBA" id="ARBA00023002"/>
    </source>
</evidence>
<dbReference type="PROSITE" id="PS00070">
    <property type="entry name" value="ALDEHYDE_DEHYDR_CYS"/>
    <property type="match status" value="1"/>
</dbReference>
<dbReference type="RefSeq" id="WP_229813079.1">
    <property type="nucleotide sequence ID" value="NZ_BMRE01000033.1"/>
</dbReference>
<comment type="caution">
    <text evidence="5">The sequence shown here is derived from an EMBL/GenBank/DDBJ whole genome shotgun (WGS) entry which is preliminary data.</text>
</comment>
<dbReference type="InterPro" id="IPR016163">
    <property type="entry name" value="Ald_DH_C"/>
</dbReference>
<accession>A0ABQ2V1D1</accession>
<feature type="domain" description="Aldehyde dehydrogenase" evidence="4">
    <location>
        <begin position="25"/>
        <end position="470"/>
    </location>
</feature>
<dbReference type="InterPro" id="IPR029510">
    <property type="entry name" value="Ald_DH_CS_GLU"/>
</dbReference>
<evidence type="ECO:0000313" key="6">
    <source>
        <dbReference type="Proteomes" id="UP000649573"/>
    </source>
</evidence>
<dbReference type="InterPro" id="IPR016160">
    <property type="entry name" value="Ald_DH_CS_CYS"/>
</dbReference>
<sequence length="474" mass="49335">MIVANFINGTSAPATDATTGLPVERRTETSPLVDPATGAEFGRAVVSREIEVNSAVAAAAEAFKTWSRTTPGERQLALLKLADLVEATAAEIADAEIRETGKIRSVVLGEEIPQCVDQIRFFAGAARALGTAAAGEYLPGATSYQRREPVGVIAQITPWNYPLMMAVWKIAPALAAGNTVVLKPADTTPSSSVLLAALAARVLPAGVFNVVLGDRDTGRLLVEHPVPAMVSLTGSTRAGVEVARSAAATVKRTHLELGGNAPVLVFDDVDVASAAEGIVGAAYYNAGQDCTAATRVLVHAGVHDEFVAALVKAASAQVPGTDFGPLNSQAQLDRVLGLLSRSSGTIHCGGKQHGSAGFYLEPTVISGLAQDDELVQEEAFAPVITVQSFSSDDEAIELANGVPQGLASSIWTRDTSRAAALTARLDFGIVWVNTHGLVASEMPHGGFGASGYGKDLSMHGLEDYTRVKHVMIAH</sequence>
<dbReference type="SUPFAM" id="SSF53720">
    <property type="entry name" value="ALDH-like"/>
    <property type="match status" value="1"/>
</dbReference>
<organism evidence="5 6">
    <name type="scientific">Lentzea flava</name>
    <dbReference type="NCBI Taxonomy" id="103732"/>
    <lineage>
        <taxon>Bacteria</taxon>
        <taxon>Bacillati</taxon>
        <taxon>Actinomycetota</taxon>
        <taxon>Actinomycetes</taxon>
        <taxon>Pseudonocardiales</taxon>
        <taxon>Pseudonocardiaceae</taxon>
        <taxon>Lentzea</taxon>
    </lineage>
</organism>
<gene>
    <name evidence="5" type="primary">betB</name>
    <name evidence="5" type="ORF">GCM10010178_60870</name>
</gene>
<keyword evidence="1 3" id="KW-0560">Oxidoreductase</keyword>
<feature type="active site" evidence="2">
    <location>
        <position position="256"/>
    </location>
</feature>
<reference evidence="6" key="1">
    <citation type="journal article" date="2019" name="Int. J. Syst. Evol. Microbiol.">
        <title>The Global Catalogue of Microorganisms (GCM) 10K type strain sequencing project: providing services to taxonomists for standard genome sequencing and annotation.</title>
        <authorList>
            <consortium name="The Broad Institute Genomics Platform"/>
            <consortium name="The Broad Institute Genome Sequencing Center for Infectious Disease"/>
            <person name="Wu L."/>
            <person name="Ma J."/>
        </authorList>
    </citation>
    <scope>NUCLEOTIDE SEQUENCE [LARGE SCALE GENOMIC DNA]</scope>
    <source>
        <strain evidence="6">JCM 3296</strain>
    </source>
</reference>
<dbReference type="Gene3D" id="3.40.605.10">
    <property type="entry name" value="Aldehyde Dehydrogenase, Chain A, domain 1"/>
    <property type="match status" value="1"/>
</dbReference>
<dbReference type="InterPro" id="IPR016162">
    <property type="entry name" value="Ald_DH_N"/>
</dbReference>
<keyword evidence="6" id="KW-1185">Reference proteome</keyword>
<dbReference type="InterPro" id="IPR015590">
    <property type="entry name" value="Aldehyde_DH_dom"/>
</dbReference>
<name>A0ABQ2V1D1_9PSEU</name>
<dbReference type="NCBIfam" id="NF010000">
    <property type="entry name" value="PRK13473.1"/>
    <property type="match status" value="1"/>
</dbReference>
<proteinExistence type="inferred from homology"/>
<dbReference type="InterPro" id="IPR016161">
    <property type="entry name" value="Ald_DH/histidinol_DH"/>
</dbReference>
<dbReference type="Gene3D" id="3.40.309.10">
    <property type="entry name" value="Aldehyde Dehydrogenase, Chain A, domain 2"/>
    <property type="match status" value="1"/>
</dbReference>
<evidence type="ECO:0000256" key="2">
    <source>
        <dbReference type="PROSITE-ProRule" id="PRU10007"/>
    </source>
</evidence>
<dbReference type="PROSITE" id="PS00687">
    <property type="entry name" value="ALDEHYDE_DEHYDR_GLU"/>
    <property type="match status" value="1"/>
</dbReference>
<dbReference type="PANTHER" id="PTHR11699">
    <property type="entry name" value="ALDEHYDE DEHYDROGENASE-RELATED"/>
    <property type="match status" value="1"/>
</dbReference>
<evidence type="ECO:0000259" key="4">
    <source>
        <dbReference type="Pfam" id="PF00171"/>
    </source>
</evidence>
<dbReference type="Pfam" id="PF00171">
    <property type="entry name" value="Aldedh"/>
    <property type="match status" value="1"/>
</dbReference>